<feature type="domain" description="VTT" evidence="8">
    <location>
        <begin position="52"/>
        <end position="177"/>
    </location>
</feature>
<comment type="subcellular location">
    <subcellularLocation>
        <location evidence="1 7">Cell membrane</location>
        <topology evidence="1 7">Multi-pass membrane protein</topology>
    </subcellularLocation>
</comment>
<evidence type="ECO:0000256" key="6">
    <source>
        <dbReference type="ARBA" id="ARBA00023136"/>
    </source>
</evidence>
<dbReference type="AlphaFoldDB" id="B7R9P0"/>
<reference evidence="10" key="3">
    <citation type="submission" date="2015-02" db="EMBL/GenBank/DDBJ databases">
        <title>Genome analysis of three genomes within the thermophilic hydrogenogenic bacterial species Caldanaerobacter subterraneus.</title>
        <authorList>
            <person name="Sant'Anna F.H."/>
            <person name="Lebedinsky A."/>
            <person name="Sokolova T."/>
            <person name="Robb F.T."/>
            <person name="Gonzalez J.M."/>
        </authorList>
    </citation>
    <scope>NUCLEOTIDE SEQUENCE [LARGE SCALE GENOMIC DNA]</scope>
    <source>
        <strain evidence="10">DSM 12653</strain>
    </source>
</reference>
<feature type="transmembrane region" description="Helical" evidence="7">
    <location>
        <begin position="191"/>
        <end position="209"/>
    </location>
</feature>
<comment type="caution">
    <text evidence="9">The sequence shown here is derived from an EMBL/GenBank/DDBJ whole genome shotgun (WGS) entry which is preliminary data.</text>
</comment>
<dbReference type="InterPro" id="IPR032818">
    <property type="entry name" value="DedA-like"/>
</dbReference>
<gene>
    <name evidence="9" type="ORF">CDSM653_01709</name>
</gene>
<evidence type="ECO:0000259" key="8">
    <source>
        <dbReference type="Pfam" id="PF09335"/>
    </source>
</evidence>
<dbReference type="EMBL" id="ABXP02000101">
    <property type="protein sequence ID" value="KKC29258.1"/>
    <property type="molecule type" value="Genomic_DNA"/>
</dbReference>
<reference evidence="9 10" key="1">
    <citation type="submission" date="2008-07" db="EMBL/GenBank/DDBJ databases">
        <authorList>
            <person name="Gonzalez J."/>
            <person name="Sokolova T."/>
            <person name="Ferriera S."/>
            <person name="Johnson J."/>
            <person name="Kravitz S."/>
            <person name="Beeson K."/>
            <person name="Sutton G."/>
            <person name="Rogers Y.-H."/>
            <person name="Friedman R."/>
            <person name="Frazier M."/>
            <person name="Venter J.C."/>
        </authorList>
    </citation>
    <scope>NUCLEOTIDE SEQUENCE [LARGE SCALE GENOMIC DNA]</scope>
    <source>
        <strain evidence="9 10">DSM 12653</strain>
    </source>
</reference>
<keyword evidence="5 7" id="KW-1133">Transmembrane helix</keyword>
<feature type="transmembrane region" description="Helical" evidence="7">
    <location>
        <begin position="64"/>
        <end position="85"/>
    </location>
</feature>
<dbReference type="Pfam" id="PF09335">
    <property type="entry name" value="VTT_dom"/>
    <property type="match status" value="1"/>
</dbReference>
<organism evidence="9 10">
    <name type="scientific">Caldanaerobacter subterraneus subsp. pacificus DSM 12653</name>
    <dbReference type="NCBI Taxonomy" id="391606"/>
    <lineage>
        <taxon>Bacteria</taxon>
        <taxon>Bacillati</taxon>
        <taxon>Bacillota</taxon>
        <taxon>Clostridia</taxon>
        <taxon>Thermoanaerobacterales</taxon>
        <taxon>Thermoanaerobacteraceae</taxon>
        <taxon>Caldanaerobacter</taxon>
    </lineage>
</organism>
<evidence type="ECO:0000256" key="1">
    <source>
        <dbReference type="ARBA" id="ARBA00004651"/>
    </source>
</evidence>
<evidence type="ECO:0000313" key="9">
    <source>
        <dbReference type="EMBL" id="KKC29258.1"/>
    </source>
</evidence>
<protein>
    <recommendedName>
        <fullName evidence="8">VTT domain-containing protein</fullName>
    </recommendedName>
</protein>
<dbReference type="InterPro" id="IPR032816">
    <property type="entry name" value="VTT_dom"/>
</dbReference>
<dbReference type="GO" id="GO:0005886">
    <property type="term" value="C:plasma membrane"/>
    <property type="evidence" value="ECO:0007669"/>
    <property type="project" value="UniProtKB-SubCell"/>
</dbReference>
<dbReference type="Proteomes" id="UP000010146">
    <property type="component" value="Unassembled WGS sequence"/>
</dbReference>
<name>B7R9P0_9THEO</name>
<evidence type="ECO:0000256" key="5">
    <source>
        <dbReference type="ARBA" id="ARBA00022989"/>
    </source>
</evidence>
<sequence length="212" mass="24069">MKLMDIVKNFVDIVLHLDKYLGTIIQTYGTWTYSLLFFIIFLETGFVVTPFLPGDSLLFAAGTFAAIGSLNVYYVIVLLASAAILGDTVNYHIGKFIGEKIYESENLRWIKKEHLLEARDFYEKYGAITIVVGRFIPIIRTFVPFVAGIGQMRYFRFLFYNAFGGILWVSLFTLGGYFFGNLKIVKDHFGLVTIAIIVISVIPAIATFLKRR</sequence>
<keyword evidence="4 7" id="KW-0812">Transmembrane</keyword>
<dbReference type="PANTHER" id="PTHR30353:SF0">
    <property type="entry name" value="TRANSMEMBRANE PROTEIN"/>
    <property type="match status" value="1"/>
</dbReference>
<proteinExistence type="inferred from homology"/>
<evidence type="ECO:0000256" key="3">
    <source>
        <dbReference type="ARBA" id="ARBA00022475"/>
    </source>
</evidence>
<accession>B7R9P0</accession>
<feature type="transmembrane region" description="Helical" evidence="7">
    <location>
        <begin position="31"/>
        <end position="52"/>
    </location>
</feature>
<keyword evidence="3 7" id="KW-1003">Cell membrane</keyword>
<reference evidence="9 10" key="2">
    <citation type="journal article" date="2015" name="BMC Genomics">
        <title>Analysis of three genomes within the thermophilic bacterial species Caldanaerobacter subterraneus with a focus on carbon monoxide dehydrogenase evolution and hydrolase diversity.</title>
        <authorList>
            <person name="Sant'Anna F.H."/>
            <person name="Lebedinsky A.V."/>
            <person name="Sokolova T.G."/>
            <person name="Robb F.T."/>
            <person name="Gonzalez J.M."/>
        </authorList>
    </citation>
    <scope>NUCLEOTIDE SEQUENCE [LARGE SCALE GENOMIC DNA]</scope>
    <source>
        <strain evidence="9 10">DSM 12653</strain>
    </source>
</reference>
<dbReference type="PANTHER" id="PTHR30353">
    <property type="entry name" value="INNER MEMBRANE PROTEIN DEDA-RELATED"/>
    <property type="match status" value="1"/>
</dbReference>
<evidence type="ECO:0000256" key="7">
    <source>
        <dbReference type="RuleBase" id="RU367016"/>
    </source>
</evidence>
<feature type="transmembrane region" description="Helical" evidence="7">
    <location>
        <begin position="158"/>
        <end position="179"/>
    </location>
</feature>
<evidence type="ECO:0000313" key="10">
    <source>
        <dbReference type="Proteomes" id="UP000010146"/>
    </source>
</evidence>
<comment type="similarity">
    <text evidence="2 7">Belongs to the DedA family.</text>
</comment>
<keyword evidence="6 7" id="KW-0472">Membrane</keyword>
<evidence type="ECO:0000256" key="2">
    <source>
        <dbReference type="ARBA" id="ARBA00010792"/>
    </source>
</evidence>
<evidence type="ECO:0000256" key="4">
    <source>
        <dbReference type="ARBA" id="ARBA00022692"/>
    </source>
</evidence>